<evidence type="ECO:0000313" key="1">
    <source>
        <dbReference type="EMBL" id="ESW13936.1"/>
    </source>
</evidence>
<dbReference type="AlphaFoldDB" id="V7BBT7"/>
<dbReference type="Gramene" id="ESW13936">
    <property type="protein sequence ID" value="ESW13936"/>
    <property type="gene ID" value="PHAVU_008G239000g"/>
</dbReference>
<dbReference type="EMBL" id="CM002295">
    <property type="protein sequence ID" value="ESW13936.1"/>
    <property type="molecule type" value="Genomic_DNA"/>
</dbReference>
<dbReference type="Proteomes" id="UP000000226">
    <property type="component" value="Chromosome 8"/>
</dbReference>
<accession>V7BBT7</accession>
<sequence length="68" mass="7729">MLINHKAIDYKIIFSPLTSGPSFLFCQKSTVFSLTLCIYYSPFEERAMIGLQPNSSFTPFSKNALCRN</sequence>
<protein>
    <submittedName>
        <fullName evidence="1">Uncharacterized protein</fullName>
    </submittedName>
</protein>
<gene>
    <name evidence="1" type="ORF">PHAVU_008G239000g</name>
</gene>
<evidence type="ECO:0000313" key="2">
    <source>
        <dbReference type="Proteomes" id="UP000000226"/>
    </source>
</evidence>
<reference evidence="2" key="1">
    <citation type="journal article" date="2014" name="Nat. Genet.">
        <title>A reference genome for common bean and genome-wide analysis of dual domestications.</title>
        <authorList>
            <person name="Schmutz J."/>
            <person name="McClean P.E."/>
            <person name="Mamidi S."/>
            <person name="Wu G.A."/>
            <person name="Cannon S.B."/>
            <person name="Grimwood J."/>
            <person name="Jenkins J."/>
            <person name="Shu S."/>
            <person name="Song Q."/>
            <person name="Chavarro C."/>
            <person name="Torres-Torres M."/>
            <person name="Geffroy V."/>
            <person name="Moghaddam S.M."/>
            <person name="Gao D."/>
            <person name="Abernathy B."/>
            <person name="Barry K."/>
            <person name="Blair M."/>
            <person name="Brick M.A."/>
            <person name="Chovatia M."/>
            <person name="Gepts P."/>
            <person name="Goodstein D.M."/>
            <person name="Gonzales M."/>
            <person name="Hellsten U."/>
            <person name="Hyten D.L."/>
            <person name="Jia G."/>
            <person name="Kelly J.D."/>
            <person name="Kudrna D."/>
            <person name="Lee R."/>
            <person name="Richard M.M."/>
            <person name="Miklas P.N."/>
            <person name="Osorno J.M."/>
            <person name="Rodrigues J."/>
            <person name="Thareau V."/>
            <person name="Urrea C.A."/>
            <person name="Wang M."/>
            <person name="Yu Y."/>
            <person name="Zhang M."/>
            <person name="Wing R.A."/>
            <person name="Cregan P.B."/>
            <person name="Rokhsar D.S."/>
            <person name="Jackson S.A."/>
        </authorList>
    </citation>
    <scope>NUCLEOTIDE SEQUENCE [LARGE SCALE GENOMIC DNA]</scope>
    <source>
        <strain evidence="2">cv. G19833</strain>
    </source>
</reference>
<organism evidence="1 2">
    <name type="scientific">Phaseolus vulgaris</name>
    <name type="common">Kidney bean</name>
    <name type="synonym">French bean</name>
    <dbReference type="NCBI Taxonomy" id="3885"/>
    <lineage>
        <taxon>Eukaryota</taxon>
        <taxon>Viridiplantae</taxon>
        <taxon>Streptophyta</taxon>
        <taxon>Embryophyta</taxon>
        <taxon>Tracheophyta</taxon>
        <taxon>Spermatophyta</taxon>
        <taxon>Magnoliopsida</taxon>
        <taxon>eudicotyledons</taxon>
        <taxon>Gunneridae</taxon>
        <taxon>Pentapetalae</taxon>
        <taxon>rosids</taxon>
        <taxon>fabids</taxon>
        <taxon>Fabales</taxon>
        <taxon>Fabaceae</taxon>
        <taxon>Papilionoideae</taxon>
        <taxon>50 kb inversion clade</taxon>
        <taxon>NPAAA clade</taxon>
        <taxon>indigoferoid/millettioid clade</taxon>
        <taxon>Phaseoleae</taxon>
        <taxon>Phaseolus</taxon>
    </lineage>
</organism>
<keyword evidence="2" id="KW-1185">Reference proteome</keyword>
<name>V7BBT7_PHAVU</name>
<proteinExistence type="predicted"/>